<proteinExistence type="predicted"/>
<dbReference type="AlphaFoldDB" id="A0A4Z1IU75"/>
<sequence length="163" mass="17440">MACRWRFKSKPSLLGSVEAESPEVEGRDLSGVTVVDVIGPDAPSRTPLVLEHGGRNDLKVSQVSLRIVDGKNGVGMSNTLASLVATLVYADEHWGGIARVSEWISVLGTIEEEIALCLSARLGDVEVPSLSHLNEDTLISNLSFLIKSFISSEDEDGTSSKFG</sequence>
<accession>A0A4Z1IU75</accession>
<evidence type="ECO:0000313" key="2">
    <source>
        <dbReference type="Proteomes" id="UP000297527"/>
    </source>
</evidence>
<comment type="caution">
    <text evidence="1">The sequence shown here is derived from an EMBL/GenBank/DDBJ whole genome shotgun (WGS) entry which is preliminary data.</text>
</comment>
<name>A0A4Z1IU75_9HELO</name>
<keyword evidence="2" id="KW-1185">Reference proteome</keyword>
<gene>
    <name evidence="1" type="ORF">BCON_0004g00160</name>
</gene>
<evidence type="ECO:0000313" key="1">
    <source>
        <dbReference type="EMBL" id="TGO65021.1"/>
    </source>
</evidence>
<organism evidence="1 2">
    <name type="scientific">Botryotinia convoluta</name>
    <dbReference type="NCBI Taxonomy" id="54673"/>
    <lineage>
        <taxon>Eukaryota</taxon>
        <taxon>Fungi</taxon>
        <taxon>Dikarya</taxon>
        <taxon>Ascomycota</taxon>
        <taxon>Pezizomycotina</taxon>
        <taxon>Leotiomycetes</taxon>
        <taxon>Helotiales</taxon>
        <taxon>Sclerotiniaceae</taxon>
        <taxon>Botryotinia</taxon>
    </lineage>
</organism>
<dbReference type="Proteomes" id="UP000297527">
    <property type="component" value="Unassembled WGS sequence"/>
</dbReference>
<dbReference type="EMBL" id="PQXN01000004">
    <property type="protein sequence ID" value="TGO65021.1"/>
    <property type="molecule type" value="Genomic_DNA"/>
</dbReference>
<reference evidence="1 2" key="1">
    <citation type="submission" date="2017-12" db="EMBL/GenBank/DDBJ databases">
        <title>Comparative genomics of Botrytis spp.</title>
        <authorList>
            <person name="Valero-Jimenez C.A."/>
            <person name="Tapia P."/>
            <person name="Veloso J."/>
            <person name="Silva-Moreno E."/>
            <person name="Staats M."/>
            <person name="Valdes J.H."/>
            <person name="Van Kan J.A.L."/>
        </authorList>
    </citation>
    <scope>NUCLEOTIDE SEQUENCE [LARGE SCALE GENOMIC DNA]</scope>
    <source>
        <strain evidence="1 2">MUCL11595</strain>
    </source>
</reference>
<protein>
    <submittedName>
        <fullName evidence="1">Uncharacterized protein</fullName>
    </submittedName>
</protein>